<evidence type="ECO:0000256" key="9">
    <source>
        <dbReference type="ARBA" id="ARBA00038669"/>
    </source>
</evidence>
<dbReference type="SMART" id="SM00382">
    <property type="entry name" value="AAA"/>
    <property type="match status" value="1"/>
</dbReference>
<dbReference type="PATRIC" id="fig|1434110.4.peg.1459"/>
<comment type="subcellular location">
    <subcellularLocation>
        <location evidence="1">Cell membrane</location>
        <topology evidence="1">Peripheral membrane protein</topology>
    </subcellularLocation>
</comment>
<comment type="subunit">
    <text evidence="9">The complex is composed of two ATP-binding proteins (NikD and NikE), two transmembrane proteins (NikB and NikC) and a solute-binding protein (NikA).</text>
</comment>
<dbReference type="InterPro" id="IPR003593">
    <property type="entry name" value="AAA+_ATPase"/>
</dbReference>
<dbReference type="PROSITE" id="PS50893">
    <property type="entry name" value="ABC_TRANSPORTER_2"/>
    <property type="match status" value="1"/>
</dbReference>
<dbReference type="Gene3D" id="3.40.50.300">
    <property type="entry name" value="P-loop containing nucleotide triphosphate hydrolases"/>
    <property type="match status" value="1"/>
</dbReference>
<keyword evidence="2" id="KW-0813">Transport</keyword>
<evidence type="ECO:0000256" key="8">
    <source>
        <dbReference type="ARBA" id="ARBA00023136"/>
    </source>
</evidence>
<evidence type="ECO:0000256" key="3">
    <source>
        <dbReference type="ARBA" id="ARBA00022475"/>
    </source>
</evidence>
<dbReference type="OrthoDB" id="18209at2157"/>
<evidence type="ECO:0000256" key="2">
    <source>
        <dbReference type="ARBA" id="ARBA00022448"/>
    </source>
</evidence>
<evidence type="ECO:0000313" key="14">
    <source>
        <dbReference type="EMBL" id="AKB77657.1"/>
    </source>
</evidence>
<feature type="domain" description="ABC transporter" evidence="13">
    <location>
        <begin position="7"/>
        <end position="253"/>
    </location>
</feature>
<dbReference type="NCBIfam" id="TIGR01727">
    <property type="entry name" value="oligo_HPY"/>
    <property type="match status" value="1"/>
</dbReference>
<keyword evidence="8" id="KW-0472">Membrane</keyword>
<dbReference type="SUPFAM" id="SSF52540">
    <property type="entry name" value="P-loop containing nucleoside triphosphate hydrolases"/>
    <property type="match status" value="1"/>
</dbReference>
<dbReference type="PANTHER" id="PTHR43297">
    <property type="entry name" value="OLIGOPEPTIDE TRANSPORT ATP-BINDING PROTEIN APPD"/>
    <property type="match status" value="1"/>
</dbReference>
<dbReference type="GeneID" id="24830343"/>
<dbReference type="AlphaFoldDB" id="A0A0E3SCH6"/>
<keyword evidence="4" id="KW-0547">Nucleotide-binding</keyword>
<evidence type="ECO:0000256" key="1">
    <source>
        <dbReference type="ARBA" id="ARBA00004202"/>
    </source>
</evidence>
<dbReference type="GO" id="GO:0016887">
    <property type="term" value="F:ATP hydrolysis activity"/>
    <property type="evidence" value="ECO:0007669"/>
    <property type="project" value="InterPro"/>
</dbReference>
<keyword evidence="3" id="KW-1003">Cell membrane</keyword>
<keyword evidence="6" id="KW-1278">Translocase</keyword>
<evidence type="ECO:0000256" key="4">
    <source>
        <dbReference type="ARBA" id="ARBA00022741"/>
    </source>
</evidence>
<dbReference type="GO" id="GO:0015413">
    <property type="term" value="F:ABC-type nickel transporter activity"/>
    <property type="evidence" value="ECO:0007669"/>
    <property type="project" value="UniProtKB-EC"/>
</dbReference>
<dbReference type="STRING" id="1434110.MSHOH_1174"/>
<keyword evidence="5" id="KW-0067">ATP-binding</keyword>
<dbReference type="Pfam" id="PF08352">
    <property type="entry name" value="oligo_HPY"/>
    <property type="match status" value="1"/>
</dbReference>
<keyword evidence="15" id="KW-1185">Reference proteome</keyword>
<name>A0A0E3SCH6_9EURY</name>
<keyword evidence="7" id="KW-0406">Ion transport</keyword>
<comment type="catalytic activity">
    <reaction evidence="12">
        <text>Ni(2+)(out) + ATP + H2O = Ni(2+)(in) + ADP + phosphate + H(+)</text>
        <dbReference type="Rhea" id="RHEA:15557"/>
        <dbReference type="ChEBI" id="CHEBI:15377"/>
        <dbReference type="ChEBI" id="CHEBI:15378"/>
        <dbReference type="ChEBI" id="CHEBI:30616"/>
        <dbReference type="ChEBI" id="CHEBI:43474"/>
        <dbReference type="ChEBI" id="CHEBI:49786"/>
        <dbReference type="ChEBI" id="CHEBI:456216"/>
        <dbReference type="EC" id="7.2.2.11"/>
    </reaction>
    <physiologicalReaction direction="left-to-right" evidence="12">
        <dbReference type="Rhea" id="RHEA:15558"/>
    </physiologicalReaction>
</comment>
<evidence type="ECO:0000256" key="6">
    <source>
        <dbReference type="ARBA" id="ARBA00022967"/>
    </source>
</evidence>
<evidence type="ECO:0000256" key="10">
    <source>
        <dbReference type="ARBA" id="ARBA00039098"/>
    </source>
</evidence>
<dbReference type="EC" id="7.2.2.11" evidence="10"/>
<evidence type="ECO:0000313" key="15">
    <source>
        <dbReference type="Proteomes" id="UP000033101"/>
    </source>
</evidence>
<proteinExistence type="predicted"/>
<protein>
    <recommendedName>
        <fullName evidence="11">Nickel import system ATP-binding protein NikD</fullName>
        <ecNumber evidence="10">7.2.2.11</ecNumber>
    </recommendedName>
</protein>
<dbReference type="KEGG" id="mhor:MSHOH_1174"/>
<organism evidence="14 15">
    <name type="scientific">Methanosarcina horonobensis HB-1 = JCM 15518</name>
    <dbReference type="NCBI Taxonomy" id="1434110"/>
    <lineage>
        <taxon>Archaea</taxon>
        <taxon>Methanobacteriati</taxon>
        <taxon>Methanobacteriota</taxon>
        <taxon>Stenosarchaea group</taxon>
        <taxon>Methanomicrobia</taxon>
        <taxon>Methanosarcinales</taxon>
        <taxon>Methanosarcinaceae</taxon>
        <taxon>Methanosarcina</taxon>
    </lineage>
</organism>
<sequence>MTTILEVQQLHIHFPTSDRTVRAVDGIDIGIARSETLAVIGESGSGKSVLGLAVLGLLPVNCTVTGSVRYRGADLLTLPESELEKIRGRKIAWVPQNPAGSMNPSMTVGYQIGEPIALHVEKNRSIVRKKVLELLQFIRITPPEERIGSYPYSFSGGMLQRSLVAMGIAGLPEVLIADEPTKGIDIINRQAVSALLRVLREKGITLLIITHDLSFAQNLADRVAVMYSGRIMEIRERKSFFDGPLHPYAKGMLLSLPENGLHPISGKTRESDKYDGGCRFRFRCTYTMERCRAEPPLIALPDGSAVRCWLYD</sequence>
<dbReference type="RefSeq" id="WP_052730743.1">
    <property type="nucleotide sequence ID" value="NZ_BBCW01000011.1"/>
</dbReference>
<gene>
    <name evidence="14" type="ORF">MSHOH_1174</name>
</gene>
<evidence type="ECO:0000256" key="7">
    <source>
        <dbReference type="ARBA" id="ARBA00023065"/>
    </source>
</evidence>
<dbReference type="EMBL" id="CP009516">
    <property type="protein sequence ID" value="AKB77657.1"/>
    <property type="molecule type" value="Genomic_DNA"/>
</dbReference>
<dbReference type="PANTHER" id="PTHR43297:SF13">
    <property type="entry name" value="NICKEL ABC TRANSPORTER, ATP-BINDING PROTEIN"/>
    <property type="match status" value="1"/>
</dbReference>
<dbReference type="GO" id="GO:0015833">
    <property type="term" value="P:peptide transport"/>
    <property type="evidence" value="ECO:0007669"/>
    <property type="project" value="InterPro"/>
</dbReference>
<dbReference type="InterPro" id="IPR027417">
    <property type="entry name" value="P-loop_NTPase"/>
</dbReference>
<evidence type="ECO:0000256" key="5">
    <source>
        <dbReference type="ARBA" id="ARBA00022840"/>
    </source>
</evidence>
<dbReference type="CDD" id="cd03257">
    <property type="entry name" value="ABC_NikE_OppD_transporters"/>
    <property type="match status" value="1"/>
</dbReference>
<evidence type="ECO:0000256" key="11">
    <source>
        <dbReference type="ARBA" id="ARBA00044143"/>
    </source>
</evidence>
<dbReference type="HOGENOM" id="CLU_000604_1_23_2"/>
<evidence type="ECO:0000256" key="12">
    <source>
        <dbReference type="ARBA" id="ARBA00048610"/>
    </source>
</evidence>
<dbReference type="InterPro" id="IPR003439">
    <property type="entry name" value="ABC_transporter-like_ATP-bd"/>
</dbReference>
<evidence type="ECO:0000259" key="13">
    <source>
        <dbReference type="PROSITE" id="PS50893"/>
    </source>
</evidence>
<dbReference type="GO" id="GO:0005886">
    <property type="term" value="C:plasma membrane"/>
    <property type="evidence" value="ECO:0007669"/>
    <property type="project" value="UniProtKB-SubCell"/>
</dbReference>
<accession>A0A0E3SCH6</accession>
<dbReference type="GO" id="GO:0005524">
    <property type="term" value="F:ATP binding"/>
    <property type="evidence" value="ECO:0007669"/>
    <property type="project" value="UniProtKB-KW"/>
</dbReference>
<dbReference type="Pfam" id="PF00005">
    <property type="entry name" value="ABC_tran"/>
    <property type="match status" value="1"/>
</dbReference>
<dbReference type="InterPro" id="IPR050388">
    <property type="entry name" value="ABC_Ni/Peptide_Import"/>
</dbReference>
<dbReference type="Proteomes" id="UP000033101">
    <property type="component" value="Chromosome"/>
</dbReference>
<reference evidence="14 15" key="1">
    <citation type="submission" date="2014-07" db="EMBL/GenBank/DDBJ databases">
        <title>Methanogenic archaea and the global carbon cycle.</title>
        <authorList>
            <person name="Henriksen J.R."/>
            <person name="Luke J."/>
            <person name="Reinhart S."/>
            <person name="Benedict M.N."/>
            <person name="Youngblut N.D."/>
            <person name="Metcalf M.E."/>
            <person name="Whitaker R.J."/>
            <person name="Metcalf W.W."/>
        </authorList>
    </citation>
    <scope>NUCLEOTIDE SEQUENCE [LARGE SCALE GENOMIC DNA]</scope>
    <source>
        <strain evidence="14 15">HB-1</strain>
    </source>
</reference>
<dbReference type="InterPro" id="IPR013563">
    <property type="entry name" value="Oligopep_ABC_C"/>
</dbReference>